<feature type="transmembrane region" description="Helical" evidence="1">
    <location>
        <begin position="16"/>
        <end position="38"/>
    </location>
</feature>
<dbReference type="PANTHER" id="PTHR22911:SF137">
    <property type="entry name" value="SOLUTE CARRIER FAMILY 35 MEMBER G2-RELATED"/>
    <property type="match status" value="1"/>
</dbReference>
<dbReference type="Pfam" id="PF00892">
    <property type="entry name" value="EamA"/>
    <property type="match status" value="1"/>
</dbReference>
<feature type="transmembrane region" description="Helical" evidence="1">
    <location>
        <begin position="44"/>
        <end position="64"/>
    </location>
</feature>
<name>A0A6J4V4K1_9BACT</name>
<sequence length="163" mass="16634">MSAPPSAGDSGSDIGGFAFAFGAAAAYGTAAVLIRAGLNEYGSPLTAITVALLTGVLALAPLAFRAHRARAREGPRQDGGANRTAIFFVLASGISSLLGFSSNTLALSLLPVVVVAPISSVYPLITVLLVRLFLRRSERITPQTALGAVLIVAGVILVTIFRG</sequence>
<dbReference type="AlphaFoldDB" id="A0A6J4V4K1"/>
<evidence type="ECO:0000313" key="3">
    <source>
        <dbReference type="EMBL" id="CAA9564509.1"/>
    </source>
</evidence>
<accession>A0A6J4V4K1</accession>
<protein>
    <recommendedName>
        <fullName evidence="2">EamA domain-containing protein</fullName>
    </recommendedName>
</protein>
<evidence type="ECO:0000256" key="1">
    <source>
        <dbReference type="SAM" id="Phobius"/>
    </source>
</evidence>
<feature type="domain" description="EamA" evidence="2">
    <location>
        <begin position="16"/>
        <end position="159"/>
    </location>
</feature>
<feature type="transmembrane region" description="Helical" evidence="1">
    <location>
        <begin position="85"/>
        <end position="102"/>
    </location>
</feature>
<organism evidence="3">
    <name type="scientific">uncultured Thermomicrobiales bacterium</name>
    <dbReference type="NCBI Taxonomy" id="1645740"/>
    <lineage>
        <taxon>Bacteria</taxon>
        <taxon>Pseudomonadati</taxon>
        <taxon>Thermomicrobiota</taxon>
        <taxon>Thermomicrobia</taxon>
        <taxon>Thermomicrobiales</taxon>
        <taxon>environmental samples</taxon>
    </lineage>
</organism>
<keyword evidence="1" id="KW-1133">Transmembrane helix</keyword>
<dbReference type="SUPFAM" id="SSF103481">
    <property type="entry name" value="Multidrug resistance efflux transporter EmrE"/>
    <property type="match status" value="1"/>
</dbReference>
<dbReference type="PANTHER" id="PTHR22911">
    <property type="entry name" value="ACYL-MALONYL CONDENSING ENZYME-RELATED"/>
    <property type="match status" value="1"/>
</dbReference>
<reference evidence="3" key="1">
    <citation type="submission" date="2020-02" db="EMBL/GenBank/DDBJ databases">
        <authorList>
            <person name="Meier V. D."/>
        </authorList>
    </citation>
    <scope>NUCLEOTIDE SEQUENCE</scope>
    <source>
        <strain evidence="3">AVDCRST_MAG19</strain>
    </source>
</reference>
<proteinExistence type="predicted"/>
<dbReference type="InterPro" id="IPR037185">
    <property type="entry name" value="EmrE-like"/>
</dbReference>
<dbReference type="EMBL" id="CADCWL010000095">
    <property type="protein sequence ID" value="CAA9564509.1"/>
    <property type="molecule type" value="Genomic_DNA"/>
</dbReference>
<keyword evidence="1" id="KW-0812">Transmembrane</keyword>
<dbReference type="GO" id="GO:0016020">
    <property type="term" value="C:membrane"/>
    <property type="evidence" value="ECO:0007669"/>
    <property type="project" value="InterPro"/>
</dbReference>
<feature type="transmembrane region" description="Helical" evidence="1">
    <location>
        <begin position="108"/>
        <end position="133"/>
    </location>
</feature>
<keyword evidence="1" id="KW-0472">Membrane</keyword>
<evidence type="ECO:0000259" key="2">
    <source>
        <dbReference type="Pfam" id="PF00892"/>
    </source>
</evidence>
<dbReference type="InterPro" id="IPR000620">
    <property type="entry name" value="EamA_dom"/>
</dbReference>
<dbReference type="Gene3D" id="1.10.3730.20">
    <property type="match status" value="1"/>
</dbReference>
<gene>
    <name evidence="3" type="ORF">AVDCRST_MAG19-2118</name>
</gene>
<feature type="transmembrane region" description="Helical" evidence="1">
    <location>
        <begin position="145"/>
        <end position="161"/>
    </location>
</feature>